<keyword evidence="2" id="KW-1185">Reference proteome</keyword>
<dbReference type="Proteomes" id="UP000592780">
    <property type="component" value="Unassembled WGS sequence"/>
</dbReference>
<dbReference type="AlphaFoldDB" id="A0A7W8QGP7"/>
<reference evidence="1 2" key="1">
    <citation type="submission" date="2020-08" db="EMBL/GenBank/DDBJ databases">
        <title>Genomic Encyclopedia of Type Strains, Phase IV (KMG-V): Genome sequencing to study the core and pangenomes of soil and plant-associated prokaryotes.</title>
        <authorList>
            <person name="Whitman W."/>
        </authorList>
    </citation>
    <scope>NUCLEOTIDE SEQUENCE [LARGE SCALE GENOMIC DNA]</scope>
    <source>
        <strain evidence="1 2">JPY158</strain>
    </source>
</reference>
<evidence type="ECO:0000313" key="1">
    <source>
        <dbReference type="EMBL" id="MBB5429704.1"/>
    </source>
</evidence>
<proteinExistence type="predicted"/>
<gene>
    <name evidence="1" type="ORF">HDG40_007902</name>
</gene>
<organism evidence="1 2">
    <name type="scientific">Paraburkholderia atlantica</name>
    <dbReference type="NCBI Taxonomy" id="2654982"/>
    <lineage>
        <taxon>Bacteria</taxon>
        <taxon>Pseudomonadati</taxon>
        <taxon>Pseudomonadota</taxon>
        <taxon>Betaproteobacteria</taxon>
        <taxon>Burkholderiales</taxon>
        <taxon>Burkholderiaceae</taxon>
        <taxon>Paraburkholderia</taxon>
    </lineage>
</organism>
<dbReference type="EMBL" id="JACHDD010000044">
    <property type="protein sequence ID" value="MBB5429704.1"/>
    <property type="molecule type" value="Genomic_DNA"/>
</dbReference>
<protein>
    <submittedName>
        <fullName evidence="1">General secretion pathway protein L</fullName>
    </submittedName>
</protein>
<name>A0A7W8QGP7_PARAM</name>
<feature type="non-terminal residue" evidence="1">
    <location>
        <position position="1"/>
    </location>
</feature>
<evidence type="ECO:0000313" key="2">
    <source>
        <dbReference type="Proteomes" id="UP000592780"/>
    </source>
</evidence>
<comment type="caution">
    <text evidence="1">The sequence shown here is derived from an EMBL/GenBank/DDBJ whole genome shotgun (WGS) entry which is preliminary data.</text>
</comment>
<sequence length="54" mass="5951">PPRDPAVPSQEWQLPELPFVLLDKAGRTQRAGRSALALLPRANTTVLTRWSSAN</sequence>
<accession>A0A7W8QGP7</accession>